<keyword evidence="2" id="KW-0812">Transmembrane</keyword>
<evidence type="ECO:0000256" key="1">
    <source>
        <dbReference type="SAM" id="MobiDB-lite"/>
    </source>
</evidence>
<evidence type="ECO:0000256" key="3">
    <source>
        <dbReference type="SAM" id="SignalP"/>
    </source>
</evidence>
<proteinExistence type="predicted"/>
<evidence type="ECO:0000259" key="4">
    <source>
        <dbReference type="Pfam" id="PF12892"/>
    </source>
</evidence>
<feature type="signal peptide" evidence="3">
    <location>
        <begin position="1"/>
        <end position="29"/>
    </location>
</feature>
<evidence type="ECO:0000313" key="5">
    <source>
        <dbReference type="EMBL" id="MCU6695924.1"/>
    </source>
</evidence>
<gene>
    <name evidence="5" type="ORF">OCV63_03305</name>
</gene>
<feature type="domain" description="Streptococcal pilin isopeptide linkage" evidence="4">
    <location>
        <begin position="74"/>
        <end position="155"/>
    </location>
</feature>
<organism evidence="5 6">
    <name type="scientific">Laedolimicola ammoniilytica</name>
    <dbReference type="NCBI Taxonomy" id="2981771"/>
    <lineage>
        <taxon>Bacteria</taxon>
        <taxon>Bacillati</taxon>
        <taxon>Bacillota</taxon>
        <taxon>Clostridia</taxon>
        <taxon>Lachnospirales</taxon>
        <taxon>Lachnospiraceae</taxon>
        <taxon>Laedolimicola</taxon>
    </lineage>
</organism>
<feature type="transmembrane region" description="Helical" evidence="2">
    <location>
        <begin position="185"/>
        <end position="204"/>
    </location>
</feature>
<dbReference type="Pfam" id="PF12892">
    <property type="entry name" value="FctA"/>
    <property type="match status" value="1"/>
</dbReference>
<feature type="region of interest" description="Disordered" evidence="1">
    <location>
        <begin position="146"/>
        <end position="175"/>
    </location>
</feature>
<dbReference type="InterPro" id="IPR038174">
    <property type="entry name" value="Strep_pil_link_sf"/>
</dbReference>
<accession>A0ABT2RUD0</accession>
<dbReference type="Proteomes" id="UP001652461">
    <property type="component" value="Unassembled WGS sequence"/>
</dbReference>
<keyword evidence="2" id="KW-0472">Membrane</keyword>
<keyword evidence="3" id="KW-0732">Signal</keyword>
<evidence type="ECO:0000313" key="6">
    <source>
        <dbReference type="Proteomes" id="UP001652461"/>
    </source>
</evidence>
<comment type="caution">
    <text evidence="5">The sequence shown here is derived from an EMBL/GenBank/DDBJ whole genome shotgun (WGS) entry which is preliminary data.</text>
</comment>
<evidence type="ECO:0000256" key="2">
    <source>
        <dbReference type="SAM" id="Phobius"/>
    </source>
</evidence>
<dbReference type="RefSeq" id="WP_158362004.1">
    <property type="nucleotide sequence ID" value="NZ_JAOQKC010000003.1"/>
</dbReference>
<feature type="compositionally biased region" description="Low complexity" evidence="1">
    <location>
        <begin position="159"/>
        <end position="173"/>
    </location>
</feature>
<keyword evidence="2" id="KW-1133">Transmembrane helix</keyword>
<dbReference type="Gene3D" id="2.60.40.3050">
    <property type="match status" value="1"/>
</dbReference>
<dbReference type="NCBIfam" id="TIGR03786">
    <property type="entry name" value="strep_pil_rpt"/>
    <property type="match status" value="1"/>
</dbReference>
<dbReference type="EMBL" id="JAOQKC010000003">
    <property type="protein sequence ID" value="MCU6695924.1"/>
    <property type="molecule type" value="Genomic_DNA"/>
</dbReference>
<reference evidence="5 6" key="1">
    <citation type="journal article" date="2021" name="ISME Commun">
        <title>Automated analysis of genomic sequences facilitates high-throughput and comprehensive description of bacteria.</title>
        <authorList>
            <person name="Hitch T.C.A."/>
        </authorList>
    </citation>
    <scope>NUCLEOTIDE SEQUENCE [LARGE SCALE GENOMIC DNA]</scope>
    <source>
        <strain evidence="5 6">Sanger_04</strain>
    </source>
</reference>
<protein>
    <recommendedName>
        <fullName evidence="4">Streptococcal pilin isopeptide linkage domain-containing protein</fullName>
    </recommendedName>
</protein>
<keyword evidence="6" id="KW-1185">Reference proteome</keyword>
<sequence length="226" mass="25321">MKAKKRKVWQWATLLLLLLGLLMPVRAEAAQNSCTVTIPVQIEVSGGHIPGGKTYMATLSAVTKDAPLPAETIRQREGVGELKFGPITYTRTGEYQYRISQNTDSAERFTYDREAYLVTVQVTRTENGTLETNLWAKREGKTEKADGIRFKNRYDAPKSQNSGSSDSGNHQSSVRPVQTGDAANIVVWFLTAVLAAGVIVLIVIGKKNRNREKKERIYRQRMSVYR</sequence>
<dbReference type="InterPro" id="IPR022464">
    <property type="entry name" value="Strep_pil_isopept_link"/>
</dbReference>
<name>A0ABT2RUD0_9FIRM</name>
<feature type="compositionally biased region" description="Basic and acidic residues" evidence="1">
    <location>
        <begin position="146"/>
        <end position="156"/>
    </location>
</feature>
<feature type="chain" id="PRO_5045922314" description="Streptococcal pilin isopeptide linkage domain-containing protein" evidence="3">
    <location>
        <begin position="30"/>
        <end position="226"/>
    </location>
</feature>